<protein>
    <submittedName>
        <fullName evidence="2">Uncharacterized protein</fullName>
    </submittedName>
</protein>
<accession>A0A9P6QNR6</accession>
<feature type="non-terminal residue" evidence="2">
    <location>
        <position position="315"/>
    </location>
</feature>
<proteinExistence type="predicted"/>
<dbReference type="EMBL" id="JAAAIN010002973">
    <property type="protein sequence ID" value="KAG0288711.1"/>
    <property type="molecule type" value="Genomic_DNA"/>
</dbReference>
<dbReference type="PANTHER" id="PTHR33324:SF2">
    <property type="entry name" value="MYB_SANT-LIKE DNA-BINDING DOMAIN-CONTAINING PROTEIN"/>
    <property type="match status" value="1"/>
</dbReference>
<evidence type="ECO:0000256" key="1">
    <source>
        <dbReference type="SAM" id="MobiDB-lite"/>
    </source>
</evidence>
<evidence type="ECO:0000313" key="2">
    <source>
        <dbReference type="EMBL" id="KAG0288711.1"/>
    </source>
</evidence>
<feature type="compositionally biased region" description="Acidic residues" evidence="1">
    <location>
        <begin position="148"/>
        <end position="158"/>
    </location>
</feature>
<organism evidence="2 3">
    <name type="scientific">Linnemannia gamsii</name>
    <dbReference type="NCBI Taxonomy" id="64522"/>
    <lineage>
        <taxon>Eukaryota</taxon>
        <taxon>Fungi</taxon>
        <taxon>Fungi incertae sedis</taxon>
        <taxon>Mucoromycota</taxon>
        <taxon>Mortierellomycotina</taxon>
        <taxon>Mortierellomycetes</taxon>
        <taxon>Mortierellales</taxon>
        <taxon>Mortierellaceae</taxon>
        <taxon>Linnemannia</taxon>
    </lineage>
</organism>
<gene>
    <name evidence="2" type="ORF">BGZ97_006690</name>
</gene>
<comment type="caution">
    <text evidence="2">The sequence shown here is derived from an EMBL/GenBank/DDBJ whole genome shotgun (WGS) entry which is preliminary data.</text>
</comment>
<evidence type="ECO:0000313" key="3">
    <source>
        <dbReference type="Proteomes" id="UP000823405"/>
    </source>
</evidence>
<keyword evidence="3" id="KW-1185">Reference proteome</keyword>
<dbReference type="OrthoDB" id="2437094at2759"/>
<dbReference type="PANTHER" id="PTHR33324">
    <property type="entry name" value="EXPRESSED PROTEIN"/>
    <property type="match status" value="1"/>
</dbReference>
<dbReference type="Proteomes" id="UP000823405">
    <property type="component" value="Unassembled WGS sequence"/>
</dbReference>
<feature type="compositionally biased region" description="Polar residues" evidence="1">
    <location>
        <begin position="184"/>
        <end position="196"/>
    </location>
</feature>
<reference evidence="2" key="1">
    <citation type="journal article" date="2020" name="Fungal Divers.">
        <title>Resolving the Mortierellaceae phylogeny through synthesis of multi-gene phylogenetics and phylogenomics.</title>
        <authorList>
            <person name="Vandepol N."/>
            <person name="Liber J."/>
            <person name="Desiro A."/>
            <person name="Na H."/>
            <person name="Kennedy M."/>
            <person name="Barry K."/>
            <person name="Grigoriev I.V."/>
            <person name="Miller A.N."/>
            <person name="O'Donnell K."/>
            <person name="Stajich J.E."/>
            <person name="Bonito G."/>
        </authorList>
    </citation>
    <scope>NUCLEOTIDE SEQUENCE</scope>
    <source>
        <strain evidence="2">NVP60</strain>
    </source>
</reference>
<feature type="region of interest" description="Disordered" evidence="1">
    <location>
        <begin position="119"/>
        <end position="160"/>
    </location>
</feature>
<dbReference type="AlphaFoldDB" id="A0A9P6QNR6"/>
<sequence>MNTFLDWLLNTDNLQRFETTGTTAGTLVKDLRDEIATYVNDNSEDRDKDGWKPWTGDNVKYNKTACEAKYRRARDLMSQTGRGNDETKTLEEQVHKICPMFARFHDVYLGSVRVNPPPMVQTTTIPGESEPVFDNSDESSNSERSDSDEGDEDDESDEGHEHVEVGGFDIEKLFEAFDEDVDTRTTNSTTAPSRLSQQQKKQDKKKAGKGKDKDVEALLLIGKKLDAIAQERGGGNMGILVGLAQNLQKRDEEWVQNVLKRQLDLDRTLARRREEHDRELAAEKERWRAQMQQEKEQWRVQMQKDMDMVQEQKDK</sequence>
<name>A0A9P6QNR6_9FUNG</name>
<feature type="region of interest" description="Disordered" evidence="1">
    <location>
        <begin position="183"/>
        <end position="212"/>
    </location>
</feature>